<evidence type="ECO:0000313" key="4">
    <source>
        <dbReference type="Proteomes" id="UP000199377"/>
    </source>
</evidence>
<dbReference type="PANTHER" id="PTHR34580">
    <property type="match status" value="1"/>
</dbReference>
<dbReference type="GO" id="GO:0003677">
    <property type="term" value="F:DNA binding"/>
    <property type="evidence" value="ECO:0007669"/>
    <property type="project" value="UniProtKB-KW"/>
</dbReference>
<dbReference type="PANTHER" id="PTHR34580:SF1">
    <property type="entry name" value="PROTEIN PAFC"/>
    <property type="match status" value="1"/>
</dbReference>
<dbReference type="InterPro" id="IPR057727">
    <property type="entry name" value="WCX_dom"/>
</dbReference>
<dbReference type="STRING" id="1114924.SAMN05216258_104208"/>
<reference evidence="3 4" key="1">
    <citation type="submission" date="2016-10" db="EMBL/GenBank/DDBJ databases">
        <authorList>
            <person name="de Groot N.N."/>
        </authorList>
    </citation>
    <scope>NUCLEOTIDE SEQUENCE [LARGE SCALE GENOMIC DNA]</scope>
    <source>
        <strain evidence="3 4">CGMCC 1.11030</strain>
    </source>
</reference>
<dbReference type="InterPro" id="IPR036390">
    <property type="entry name" value="WH_DNA-bd_sf"/>
</dbReference>
<evidence type="ECO:0000259" key="1">
    <source>
        <dbReference type="Pfam" id="PF13280"/>
    </source>
</evidence>
<dbReference type="Pfam" id="PF25583">
    <property type="entry name" value="WCX"/>
    <property type="match status" value="1"/>
</dbReference>
<evidence type="ECO:0000313" key="3">
    <source>
        <dbReference type="EMBL" id="SFI09218.1"/>
    </source>
</evidence>
<dbReference type="RefSeq" id="WP_092859505.1">
    <property type="nucleotide sequence ID" value="NZ_FOQH01000004.1"/>
</dbReference>
<accession>A0A1I3FDB6</accession>
<organism evidence="3 4">
    <name type="scientific">Albimonas pacifica</name>
    <dbReference type="NCBI Taxonomy" id="1114924"/>
    <lineage>
        <taxon>Bacteria</taxon>
        <taxon>Pseudomonadati</taxon>
        <taxon>Pseudomonadota</taxon>
        <taxon>Alphaproteobacteria</taxon>
        <taxon>Rhodobacterales</taxon>
        <taxon>Paracoccaceae</taxon>
        <taxon>Albimonas</taxon>
    </lineage>
</organism>
<dbReference type="Proteomes" id="UP000199377">
    <property type="component" value="Unassembled WGS sequence"/>
</dbReference>
<dbReference type="InterPro" id="IPR051534">
    <property type="entry name" value="CBASS_pafABC_assoc_protein"/>
</dbReference>
<evidence type="ECO:0000259" key="2">
    <source>
        <dbReference type="Pfam" id="PF25583"/>
    </source>
</evidence>
<protein>
    <submittedName>
        <fullName evidence="3">Predicted DNA-binding transcriptional regulator YafY, contains an HTH and WYL domains</fullName>
    </submittedName>
</protein>
<dbReference type="InterPro" id="IPR036388">
    <property type="entry name" value="WH-like_DNA-bd_sf"/>
</dbReference>
<feature type="domain" description="WYL" evidence="1">
    <location>
        <begin position="152"/>
        <end position="218"/>
    </location>
</feature>
<dbReference type="InterPro" id="IPR026881">
    <property type="entry name" value="WYL_dom"/>
</dbReference>
<name>A0A1I3FDB6_9RHOB</name>
<dbReference type="SUPFAM" id="SSF46785">
    <property type="entry name" value="Winged helix' DNA-binding domain"/>
    <property type="match status" value="1"/>
</dbReference>
<proteinExistence type="predicted"/>
<dbReference type="PROSITE" id="PS52050">
    <property type="entry name" value="WYL"/>
    <property type="match status" value="1"/>
</dbReference>
<gene>
    <name evidence="3" type="ORF">SAMN05216258_104208</name>
</gene>
<sequence length="330" mass="36960">MSFAKARQLLQLAEMAAARHGGVTLNDIAETFAVDHRTAQRMTKALEESFGEVEIRTLPDRRRAWKLRDPGPARFQGLEDETLAALDISIRAAERGDTAADAAALRRLRDRLIAQAPAREARRAETDAEALLDAQGFVARPGPRTRIDAGVAETVTHALKGPFRLRILYVTPGGAPPAPRIVEPHGLLVGPRRYLVARQPDRGPELRHFRLDRIHEAEALEESFALVPGFDIDAHAARAFGLFQSEREYGEVAWRFAPRAAAHAREFVFHPEQRVEENPDGSLTVRFTAAGWTEMAWHLYQWGDSVEVLSPEPLRRMVEGHRRSDFEVLP</sequence>
<feature type="domain" description="WCX" evidence="2">
    <location>
        <begin position="254"/>
        <end position="318"/>
    </location>
</feature>
<dbReference type="EMBL" id="FOQH01000004">
    <property type="protein sequence ID" value="SFI09218.1"/>
    <property type="molecule type" value="Genomic_DNA"/>
</dbReference>
<dbReference type="Pfam" id="PF13280">
    <property type="entry name" value="WYL"/>
    <property type="match status" value="1"/>
</dbReference>
<dbReference type="OrthoDB" id="7626446at2"/>
<keyword evidence="3" id="KW-0238">DNA-binding</keyword>
<dbReference type="AlphaFoldDB" id="A0A1I3FDB6"/>
<keyword evidence="4" id="KW-1185">Reference proteome</keyword>
<dbReference type="Gene3D" id="1.10.10.10">
    <property type="entry name" value="Winged helix-like DNA-binding domain superfamily/Winged helix DNA-binding domain"/>
    <property type="match status" value="1"/>
</dbReference>